<keyword evidence="2" id="KW-1185">Reference proteome</keyword>
<reference evidence="1 2" key="1">
    <citation type="journal article" date="2018" name="Nat. Ecol. Evol.">
        <title>Shark genomes provide insights into elasmobranch evolution and the origin of vertebrates.</title>
        <authorList>
            <person name="Hara Y"/>
            <person name="Yamaguchi K"/>
            <person name="Onimaru K"/>
            <person name="Kadota M"/>
            <person name="Koyanagi M"/>
            <person name="Keeley SD"/>
            <person name="Tatsumi K"/>
            <person name="Tanaka K"/>
            <person name="Motone F"/>
            <person name="Kageyama Y"/>
            <person name="Nozu R"/>
            <person name="Adachi N"/>
            <person name="Nishimura O"/>
            <person name="Nakagawa R"/>
            <person name="Tanegashima C"/>
            <person name="Kiyatake I"/>
            <person name="Matsumoto R"/>
            <person name="Murakumo K"/>
            <person name="Nishida K"/>
            <person name="Terakita A"/>
            <person name="Kuratani S"/>
            <person name="Sato K"/>
            <person name="Hyodo S Kuraku.S."/>
        </authorList>
    </citation>
    <scope>NUCLEOTIDE SEQUENCE [LARGE SCALE GENOMIC DNA]</scope>
</reference>
<evidence type="ECO:0000313" key="1">
    <source>
        <dbReference type="EMBL" id="GCB77590.1"/>
    </source>
</evidence>
<sequence length="66" mass="7303">PLNLSCQALRRVRGPGKVCLSGVRDPNLKPLFSRAHASLSLPTELRPFRNTSHLAWPKEMSVVPKA</sequence>
<comment type="caution">
    <text evidence="1">The sequence shown here is derived from an EMBL/GenBank/DDBJ whole genome shotgun (WGS) entry which is preliminary data.</text>
</comment>
<proteinExistence type="predicted"/>
<protein>
    <submittedName>
        <fullName evidence="1">Uncharacterized protein</fullName>
    </submittedName>
</protein>
<feature type="non-terminal residue" evidence="1">
    <location>
        <position position="1"/>
    </location>
</feature>
<accession>A0A401PWT5</accession>
<dbReference type="AlphaFoldDB" id="A0A401PWT5"/>
<evidence type="ECO:0000313" key="2">
    <source>
        <dbReference type="Proteomes" id="UP000288216"/>
    </source>
</evidence>
<dbReference type="EMBL" id="BFAA01011606">
    <property type="protein sequence ID" value="GCB77590.1"/>
    <property type="molecule type" value="Genomic_DNA"/>
</dbReference>
<organism evidence="1 2">
    <name type="scientific">Scyliorhinus torazame</name>
    <name type="common">Cloudy catshark</name>
    <name type="synonym">Catulus torazame</name>
    <dbReference type="NCBI Taxonomy" id="75743"/>
    <lineage>
        <taxon>Eukaryota</taxon>
        <taxon>Metazoa</taxon>
        <taxon>Chordata</taxon>
        <taxon>Craniata</taxon>
        <taxon>Vertebrata</taxon>
        <taxon>Chondrichthyes</taxon>
        <taxon>Elasmobranchii</taxon>
        <taxon>Galeomorphii</taxon>
        <taxon>Galeoidea</taxon>
        <taxon>Carcharhiniformes</taxon>
        <taxon>Scyliorhinidae</taxon>
        <taxon>Scyliorhinus</taxon>
    </lineage>
</organism>
<name>A0A401PWT5_SCYTO</name>
<dbReference type="Proteomes" id="UP000288216">
    <property type="component" value="Unassembled WGS sequence"/>
</dbReference>
<gene>
    <name evidence="1" type="ORF">scyTo_0017624</name>
</gene>